<dbReference type="CDD" id="cd05360">
    <property type="entry name" value="SDR_c3"/>
    <property type="match status" value="1"/>
</dbReference>
<sequence>MALRLKPLDEQVIVITGATTGIGLATARMAADHGARLVLAARDETALSLLVGECREAGAEATYVVADVGDEAQVREVAAKAIGSFGGFDTWINNAGVSIYGRMLDIKMEDNRRLMDTNFWGVVNGSLEAARYFTQKPRDHGGVIINLGSAVSDRALPIQGMYSASKHAVKGFTDALRMELEEEGAPVAVTLIKPGSIATPYPEHAQNYMDEEPTLPPPLYDPRVVAEAILHCAEHPHRDMVVGGGGKLIAALGQIAPRLADKAMEASVIRQQKSGYAEHRQRFALNSPTQDMRETTRYPSHISKSSIYTQSSFHPLLTTAVVAGAVIGLAALTGKGTPKKFRRH</sequence>
<dbReference type="SMART" id="SM00822">
    <property type="entry name" value="PKS_KR"/>
    <property type="match status" value="1"/>
</dbReference>
<dbReference type="EMBL" id="FOPY01000002">
    <property type="protein sequence ID" value="SFH28462.1"/>
    <property type="molecule type" value="Genomic_DNA"/>
</dbReference>
<dbReference type="PANTHER" id="PTHR44196">
    <property type="entry name" value="DEHYDROGENASE/REDUCTASE SDR FAMILY MEMBER 7B"/>
    <property type="match status" value="1"/>
</dbReference>
<evidence type="ECO:0000313" key="7">
    <source>
        <dbReference type="Proteomes" id="UP000199040"/>
    </source>
</evidence>
<dbReference type="Pfam" id="PF00106">
    <property type="entry name" value="adh_short"/>
    <property type="match status" value="1"/>
</dbReference>
<dbReference type="SUPFAM" id="SSF51735">
    <property type="entry name" value="NAD(P)-binding Rossmann-fold domains"/>
    <property type="match status" value="1"/>
</dbReference>
<dbReference type="AlphaFoldDB" id="A0A1I2YS56"/>
<accession>A0A1I2YS56</accession>
<proteinExistence type="inferred from homology"/>
<dbReference type="PROSITE" id="PS00061">
    <property type="entry name" value="ADH_SHORT"/>
    <property type="match status" value="1"/>
</dbReference>
<dbReference type="GO" id="GO:0016491">
    <property type="term" value="F:oxidoreductase activity"/>
    <property type="evidence" value="ECO:0007669"/>
    <property type="project" value="UniProtKB-KW"/>
</dbReference>
<dbReference type="InterPro" id="IPR036291">
    <property type="entry name" value="NAD(P)-bd_dom_sf"/>
</dbReference>
<dbReference type="Proteomes" id="UP000199040">
    <property type="component" value="Unassembled WGS sequence"/>
</dbReference>
<dbReference type="InterPro" id="IPR057326">
    <property type="entry name" value="KR_dom"/>
</dbReference>
<evidence type="ECO:0000256" key="2">
    <source>
        <dbReference type="ARBA" id="ARBA00023002"/>
    </source>
</evidence>
<evidence type="ECO:0000256" key="4">
    <source>
        <dbReference type="SAM" id="Phobius"/>
    </source>
</evidence>
<keyword evidence="7" id="KW-1185">Reference proteome</keyword>
<evidence type="ECO:0000259" key="5">
    <source>
        <dbReference type="SMART" id="SM00822"/>
    </source>
</evidence>
<dbReference type="PRINTS" id="PR00081">
    <property type="entry name" value="GDHRDH"/>
</dbReference>
<dbReference type="NCBIfam" id="NF005495">
    <property type="entry name" value="PRK07109.1"/>
    <property type="match status" value="1"/>
</dbReference>
<feature type="domain" description="Ketoreductase" evidence="5">
    <location>
        <begin position="11"/>
        <end position="200"/>
    </location>
</feature>
<evidence type="ECO:0000256" key="3">
    <source>
        <dbReference type="RuleBase" id="RU000363"/>
    </source>
</evidence>
<dbReference type="GO" id="GO:0016020">
    <property type="term" value="C:membrane"/>
    <property type="evidence" value="ECO:0007669"/>
    <property type="project" value="TreeGrafter"/>
</dbReference>
<dbReference type="PANTHER" id="PTHR44196:SF1">
    <property type="entry name" value="DEHYDROGENASE_REDUCTASE SDR FAMILY MEMBER 7B"/>
    <property type="match status" value="1"/>
</dbReference>
<organism evidence="6 7">
    <name type="scientific">Modicisalibacter xianhensis</name>
    <dbReference type="NCBI Taxonomy" id="442341"/>
    <lineage>
        <taxon>Bacteria</taxon>
        <taxon>Pseudomonadati</taxon>
        <taxon>Pseudomonadota</taxon>
        <taxon>Gammaproteobacteria</taxon>
        <taxon>Oceanospirillales</taxon>
        <taxon>Halomonadaceae</taxon>
        <taxon>Modicisalibacter</taxon>
    </lineage>
</organism>
<keyword evidence="4" id="KW-0812">Transmembrane</keyword>
<keyword evidence="4" id="KW-1133">Transmembrane helix</keyword>
<dbReference type="InterPro" id="IPR002347">
    <property type="entry name" value="SDR_fam"/>
</dbReference>
<dbReference type="Gene3D" id="3.40.50.720">
    <property type="entry name" value="NAD(P)-binding Rossmann-like Domain"/>
    <property type="match status" value="1"/>
</dbReference>
<comment type="similarity">
    <text evidence="1 3">Belongs to the short-chain dehydrogenases/reductases (SDR) family.</text>
</comment>
<keyword evidence="4" id="KW-0472">Membrane</keyword>
<reference evidence="6 7" key="1">
    <citation type="submission" date="2016-10" db="EMBL/GenBank/DDBJ databases">
        <authorList>
            <person name="de Groot N.N."/>
        </authorList>
    </citation>
    <scope>NUCLEOTIDE SEQUENCE [LARGE SCALE GENOMIC DNA]</scope>
    <source>
        <strain evidence="6 7">CGMCC 1.6848</strain>
    </source>
</reference>
<name>A0A1I2YS56_9GAMM</name>
<dbReference type="STRING" id="442341.SAMN04487959_102118"/>
<dbReference type="RefSeq" id="WP_092843280.1">
    <property type="nucleotide sequence ID" value="NZ_FOPY01000002.1"/>
</dbReference>
<protein>
    <submittedName>
        <fullName evidence="6">Short-chain dehydrogenase</fullName>
    </submittedName>
</protein>
<dbReference type="InterPro" id="IPR020904">
    <property type="entry name" value="Sc_DH/Rdtase_CS"/>
</dbReference>
<keyword evidence="2" id="KW-0560">Oxidoreductase</keyword>
<gene>
    <name evidence="6" type="ORF">SAMN04487959_102118</name>
</gene>
<dbReference type="PRINTS" id="PR00080">
    <property type="entry name" value="SDRFAMILY"/>
</dbReference>
<feature type="transmembrane region" description="Helical" evidence="4">
    <location>
        <begin position="313"/>
        <end position="334"/>
    </location>
</feature>
<evidence type="ECO:0000313" key="6">
    <source>
        <dbReference type="EMBL" id="SFH28462.1"/>
    </source>
</evidence>
<evidence type="ECO:0000256" key="1">
    <source>
        <dbReference type="ARBA" id="ARBA00006484"/>
    </source>
</evidence>